<name>A0ABY6ZRH0_9PSED</name>
<sequence length="155" mass="17767">MSNDVCGYIEIPKFENTNALKKYIEGIEIGVQEIKPEELFNYPEKLKPSESSYIFLIGDRPGSKNATYLTDYYEYDPFTSTTGFPSNPTERLKILTNTLTEMFNISKTSKMVIAITDSNQVSKIKTIKIHNFERTILDDFSINDGPPDTIYIIER</sequence>
<keyword evidence="2" id="KW-1185">Reference proteome</keyword>
<protein>
    <submittedName>
        <fullName evidence="1">Uncharacterized protein</fullName>
    </submittedName>
</protein>
<accession>A0ABY6ZRH0</accession>
<evidence type="ECO:0000313" key="1">
    <source>
        <dbReference type="EMBL" id="WAI47137.1"/>
    </source>
</evidence>
<organism evidence="1 2">
    <name type="scientific">Pseudomonas triclosanedens</name>
    <dbReference type="NCBI Taxonomy" id="2961893"/>
    <lineage>
        <taxon>Bacteria</taxon>
        <taxon>Pseudomonadati</taxon>
        <taxon>Pseudomonadota</taxon>
        <taxon>Gammaproteobacteria</taxon>
        <taxon>Pseudomonadales</taxon>
        <taxon>Pseudomonadaceae</taxon>
        <taxon>Pseudomonas</taxon>
    </lineage>
</organism>
<dbReference type="Proteomes" id="UP001163624">
    <property type="component" value="Chromosome"/>
</dbReference>
<dbReference type="RefSeq" id="WP_254476849.1">
    <property type="nucleotide sequence ID" value="NZ_CP113432.1"/>
</dbReference>
<proteinExistence type="predicted"/>
<reference evidence="1" key="1">
    <citation type="submission" date="2022-11" db="EMBL/GenBank/DDBJ databases">
        <title>Pseudomonas triclosanedens sp. nov., a triclosan degrader isolated from activated sludge.</title>
        <authorList>
            <person name="Yin Y."/>
            <person name="Lu Z."/>
        </authorList>
    </citation>
    <scope>NUCLEOTIDE SEQUENCE</scope>
    <source>
        <strain evidence="1">ZM23</strain>
    </source>
</reference>
<evidence type="ECO:0000313" key="2">
    <source>
        <dbReference type="Proteomes" id="UP001163624"/>
    </source>
</evidence>
<dbReference type="EMBL" id="CP113432">
    <property type="protein sequence ID" value="WAI47137.1"/>
    <property type="molecule type" value="Genomic_DNA"/>
</dbReference>
<gene>
    <name evidence="1" type="ORF">OU419_15260</name>
</gene>